<dbReference type="GO" id="GO:0016787">
    <property type="term" value="F:hydrolase activity"/>
    <property type="evidence" value="ECO:0007669"/>
    <property type="project" value="UniProtKB-KW"/>
</dbReference>
<dbReference type="SUPFAM" id="SSF88723">
    <property type="entry name" value="PIN domain-like"/>
    <property type="match status" value="1"/>
</dbReference>
<dbReference type="HAMAP" id="MF_00265">
    <property type="entry name" value="VapC_Nob1"/>
    <property type="match status" value="1"/>
</dbReference>
<dbReference type="InterPro" id="IPR002716">
    <property type="entry name" value="PIN_dom"/>
</dbReference>
<dbReference type="EC" id="3.1.-.-" evidence="6"/>
<comment type="cofactor">
    <cofactor evidence="6">
        <name>Mg(2+)</name>
        <dbReference type="ChEBI" id="CHEBI:18420"/>
    </cofactor>
</comment>
<comment type="function">
    <text evidence="6">Toxic component of a toxin-antitoxin (TA) system. An RNase.</text>
</comment>
<keyword evidence="2 6" id="KW-0540">Nuclease</keyword>
<evidence type="ECO:0000256" key="3">
    <source>
        <dbReference type="ARBA" id="ARBA00022723"/>
    </source>
</evidence>
<keyword evidence="9" id="KW-1185">Reference proteome</keyword>
<comment type="similarity">
    <text evidence="6">Belongs to the PINc/VapC protein family.</text>
</comment>
<protein>
    <recommendedName>
        <fullName evidence="6">Ribonuclease VapC</fullName>
        <shortName evidence="6">RNase VapC</shortName>
        <ecNumber evidence="6">3.1.-.-</ecNumber>
    </recommendedName>
    <alternativeName>
        <fullName evidence="6">Toxin VapC</fullName>
    </alternativeName>
</protein>
<dbReference type="GO" id="GO:0000287">
    <property type="term" value="F:magnesium ion binding"/>
    <property type="evidence" value="ECO:0007669"/>
    <property type="project" value="UniProtKB-UniRule"/>
</dbReference>
<name>A0A2P8DPA3_9ACTN</name>
<evidence type="ECO:0000256" key="2">
    <source>
        <dbReference type="ARBA" id="ARBA00022722"/>
    </source>
</evidence>
<dbReference type="InterPro" id="IPR022907">
    <property type="entry name" value="VapC_family"/>
</dbReference>
<dbReference type="InterPro" id="IPR029060">
    <property type="entry name" value="PIN-like_dom_sf"/>
</dbReference>
<dbReference type="OrthoDB" id="5184258at2"/>
<evidence type="ECO:0000256" key="1">
    <source>
        <dbReference type="ARBA" id="ARBA00022649"/>
    </source>
</evidence>
<reference evidence="8 9" key="1">
    <citation type="submission" date="2018-03" db="EMBL/GenBank/DDBJ databases">
        <title>Genomic Encyclopedia of Archaeal and Bacterial Type Strains, Phase II (KMG-II): from individual species to whole genera.</title>
        <authorList>
            <person name="Goeker M."/>
        </authorList>
    </citation>
    <scope>NUCLEOTIDE SEQUENCE [LARGE SCALE GENOMIC DNA]</scope>
    <source>
        <strain evidence="8 9">DSM 45312</strain>
    </source>
</reference>
<dbReference type="GO" id="GO:0004540">
    <property type="term" value="F:RNA nuclease activity"/>
    <property type="evidence" value="ECO:0007669"/>
    <property type="project" value="InterPro"/>
</dbReference>
<accession>A0A2P8DPA3</accession>
<comment type="caution">
    <text evidence="8">The sequence shown here is derived from an EMBL/GenBank/DDBJ whole genome shotgun (WGS) entry which is preliminary data.</text>
</comment>
<evidence type="ECO:0000256" key="4">
    <source>
        <dbReference type="ARBA" id="ARBA00022801"/>
    </source>
</evidence>
<dbReference type="RefSeq" id="WP_106582364.1">
    <property type="nucleotide sequence ID" value="NZ_PYGA01000004.1"/>
</dbReference>
<dbReference type="GO" id="GO:0090729">
    <property type="term" value="F:toxin activity"/>
    <property type="evidence" value="ECO:0007669"/>
    <property type="project" value="UniProtKB-KW"/>
</dbReference>
<keyword evidence="5 6" id="KW-0460">Magnesium</keyword>
<dbReference type="Proteomes" id="UP000240542">
    <property type="component" value="Unassembled WGS sequence"/>
</dbReference>
<evidence type="ECO:0000256" key="6">
    <source>
        <dbReference type="HAMAP-Rule" id="MF_00265"/>
    </source>
</evidence>
<keyword evidence="1 6" id="KW-1277">Toxin-antitoxin system</keyword>
<evidence type="ECO:0000313" key="8">
    <source>
        <dbReference type="EMBL" id="PSK99055.1"/>
    </source>
</evidence>
<dbReference type="Gene3D" id="3.40.50.1010">
    <property type="entry name" value="5'-nuclease"/>
    <property type="match status" value="1"/>
</dbReference>
<evidence type="ECO:0000256" key="5">
    <source>
        <dbReference type="ARBA" id="ARBA00022842"/>
    </source>
</evidence>
<feature type="binding site" evidence="6">
    <location>
        <position position="101"/>
    </location>
    <ligand>
        <name>Mg(2+)</name>
        <dbReference type="ChEBI" id="CHEBI:18420"/>
    </ligand>
</feature>
<keyword evidence="3 6" id="KW-0479">Metal-binding</keyword>
<dbReference type="AlphaFoldDB" id="A0A2P8DPA3"/>
<sequence>MIIVADTSALFAAFDAAQPEHPAAADIVGRQTLAISPMVITELDHLIHRDLGFPAAMAVMEALNDRMADGQYKLADLRPDDLASAHEIRAKYEGLRLDVADAVGVVLADRYRTDRIFTLDQRDFRAITPLTHGFSAFRILPADSV</sequence>
<dbReference type="Pfam" id="PF01850">
    <property type="entry name" value="PIN"/>
    <property type="match status" value="1"/>
</dbReference>
<feature type="domain" description="PIN" evidence="7">
    <location>
        <begin position="3"/>
        <end position="126"/>
    </location>
</feature>
<dbReference type="EMBL" id="PYGA01000004">
    <property type="protein sequence ID" value="PSK99055.1"/>
    <property type="molecule type" value="Genomic_DNA"/>
</dbReference>
<evidence type="ECO:0000313" key="9">
    <source>
        <dbReference type="Proteomes" id="UP000240542"/>
    </source>
</evidence>
<organism evidence="8 9">
    <name type="scientific">Murinocardiopsis flavida</name>
    <dbReference type="NCBI Taxonomy" id="645275"/>
    <lineage>
        <taxon>Bacteria</taxon>
        <taxon>Bacillati</taxon>
        <taxon>Actinomycetota</taxon>
        <taxon>Actinomycetes</taxon>
        <taxon>Streptosporangiales</taxon>
        <taxon>Nocardiopsidaceae</taxon>
        <taxon>Murinocardiopsis</taxon>
    </lineage>
</organism>
<gene>
    <name evidence="6" type="primary">vapC</name>
    <name evidence="8" type="ORF">CLV63_104279</name>
</gene>
<feature type="binding site" evidence="6">
    <location>
        <position position="6"/>
    </location>
    <ligand>
        <name>Mg(2+)</name>
        <dbReference type="ChEBI" id="CHEBI:18420"/>
    </ligand>
</feature>
<proteinExistence type="inferred from homology"/>
<keyword evidence="6" id="KW-0800">Toxin</keyword>
<evidence type="ECO:0000259" key="7">
    <source>
        <dbReference type="Pfam" id="PF01850"/>
    </source>
</evidence>
<keyword evidence="4 6" id="KW-0378">Hydrolase</keyword>